<evidence type="ECO:0000313" key="2">
    <source>
        <dbReference type="Proteomes" id="UP001373714"/>
    </source>
</evidence>
<keyword evidence="2" id="KW-1185">Reference proteome</keyword>
<organism evidence="1 2">
    <name type="scientific">Orbilia blumenaviensis</name>
    <dbReference type="NCBI Taxonomy" id="1796055"/>
    <lineage>
        <taxon>Eukaryota</taxon>
        <taxon>Fungi</taxon>
        <taxon>Dikarya</taxon>
        <taxon>Ascomycota</taxon>
        <taxon>Pezizomycotina</taxon>
        <taxon>Orbiliomycetes</taxon>
        <taxon>Orbiliales</taxon>
        <taxon>Orbiliaceae</taxon>
        <taxon>Orbilia</taxon>
    </lineage>
</organism>
<reference evidence="1 2" key="1">
    <citation type="submission" date="2019-10" db="EMBL/GenBank/DDBJ databases">
        <authorList>
            <person name="Palmer J.M."/>
        </authorList>
    </citation>
    <scope>NUCLEOTIDE SEQUENCE [LARGE SCALE GENOMIC DNA]</scope>
    <source>
        <strain evidence="1 2">TWF730</strain>
    </source>
</reference>
<evidence type="ECO:0000313" key="1">
    <source>
        <dbReference type="EMBL" id="KAK6340264.1"/>
    </source>
</evidence>
<proteinExistence type="predicted"/>
<dbReference type="EMBL" id="JAVHNS010000011">
    <property type="protein sequence ID" value="KAK6340264.1"/>
    <property type="molecule type" value="Genomic_DNA"/>
</dbReference>
<protein>
    <submittedName>
        <fullName evidence="1">Uncharacterized protein</fullName>
    </submittedName>
</protein>
<accession>A0AAV9UFW4</accession>
<dbReference type="Proteomes" id="UP001373714">
    <property type="component" value="Unassembled WGS sequence"/>
</dbReference>
<dbReference type="AlphaFoldDB" id="A0AAV9UFW4"/>
<comment type="caution">
    <text evidence="1">The sequence shown here is derived from an EMBL/GenBank/DDBJ whole genome shotgun (WGS) entry which is preliminary data.</text>
</comment>
<gene>
    <name evidence="1" type="ORF">TWF730_002028</name>
</gene>
<sequence>MEHVACTICGTKVEMFMEDVSDGVTGSSDWMGELRLLIFDVKDTPTAIHEDGRLIDIPPYDGRLEPEVYSPQVRRWVRTGAKLCPLLPGQEKEIYDGKCYVIHDGCWYVFERIARRVYNIPSGGFNSHRLDILVAIFESGRQVVEGFRRQWRLEFPHGFGDVNGEVGRYWSMIRDGNAQRGPLEENGLLHLDRFPDDGYVLVANDYGNLDAVRNLRSELGMVGMKDTTLALREDGYWVPGIGGLPVEIIIRILEFVGGEGIIGFGMIEGGDRRVKIPETVWKRQFLVRGEAGWADGNEYWKGREDLSWFERYLNVRVRVLGDRLWALTNYKRVWGICEGILDVIMDVEGGKVEGKEIPMDTELRKLERGVGVVVPMGRGSMEKIKNLRIEGLRAVGVMVSYVGSGKMRFVSGLRFLPGGEGIGIINSGDEVYVELSSKNSGSKMAIRVCYSDFGISGITTMDETRLEGSVQDGVKQVIFDTGSEGLLISGVTVWIDAFRVIGLWIEWDGPV</sequence>
<name>A0AAV9UFW4_9PEZI</name>